<accession>A0A840DDJ3</accession>
<dbReference type="EMBL" id="JACIFD010000007">
    <property type="protein sequence ID" value="MBB4071521.1"/>
    <property type="molecule type" value="Genomic_DNA"/>
</dbReference>
<comment type="caution">
    <text evidence="1">The sequence shown here is derived from an EMBL/GenBank/DDBJ whole genome shotgun (WGS) entry which is preliminary data.</text>
</comment>
<dbReference type="Proteomes" id="UP000571183">
    <property type="component" value="Unassembled WGS sequence"/>
</dbReference>
<proteinExistence type="predicted"/>
<evidence type="ECO:0000313" key="1">
    <source>
        <dbReference type="EMBL" id="MBB4071521.1"/>
    </source>
</evidence>
<evidence type="ECO:0000313" key="2">
    <source>
        <dbReference type="Proteomes" id="UP000571183"/>
    </source>
</evidence>
<protein>
    <submittedName>
        <fullName evidence="1">Uncharacterized protein</fullName>
    </submittedName>
</protein>
<organism evidence="1 2">
    <name type="scientific">Canibacter oris</name>
    <dbReference type="NCBI Taxonomy" id="1365628"/>
    <lineage>
        <taxon>Bacteria</taxon>
        <taxon>Bacillati</taxon>
        <taxon>Actinomycetota</taxon>
        <taxon>Actinomycetes</taxon>
        <taxon>Micrococcales</taxon>
        <taxon>Microbacteriaceae</taxon>
        <taxon>Canibacter</taxon>
    </lineage>
</organism>
<name>A0A840DDJ3_9MICO</name>
<dbReference type="AlphaFoldDB" id="A0A840DDJ3"/>
<keyword evidence="2" id="KW-1185">Reference proteome</keyword>
<sequence length="160" mass="18115">MLSKKYHCTTAELAWLCVALITHLAETVTPGAQQEKVPGVACLGARQLRRLPQLFVEPATAQHGSEVLSRMLQSQQTGRLFRHKHDKLCELYGISEKNLLTFFKRSGCRQFMLLGDAFVAAVSCVMQQQYGLNFTPQQILISEIKSRVTPRQPKHLQHKK</sequence>
<dbReference type="RefSeq" id="WP_124824118.1">
    <property type="nucleotide sequence ID" value="NZ_JACIFD010000007.1"/>
</dbReference>
<gene>
    <name evidence="1" type="ORF">F5897_000829</name>
</gene>
<reference evidence="1" key="1">
    <citation type="submission" date="2020-08" db="EMBL/GenBank/DDBJ databases">
        <title>Sequencing the genomes of 1000 actinobacteria strains.</title>
        <authorList>
            <person name="Klenk H.-P."/>
        </authorList>
    </citation>
    <scope>NUCLEOTIDE SEQUENCE [LARGE SCALE GENOMIC DNA]</scope>
    <source>
        <strain evidence="1">DSM 27064</strain>
    </source>
</reference>